<dbReference type="Pfam" id="PF02753">
    <property type="entry name" value="PapD_C"/>
    <property type="match status" value="1"/>
</dbReference>
<organism evidence="9 10">
    <name type="scientific">Klebsiella spallanzanii</name>
    <dbReference type="NCBI Taxonomy" id="2587528"/>
    <lineage>
        <taxon>Bacteria</taxon>
        <taxon>Pseudomonadati</taxon>
        <taxon>Pseudomonadota</taxon>
        <taxon>Gammaproteobacteria</taxon>
        <taxon>Enterobacterales</taxon>
        <taxon>Enterobacteriaceae</taxon>
        <taxon>Klebsiella/Raoultella group</taxon>
        <taxon>Klebsiella</taxon>
    </lineage>
</organism>
<reference evidence="9 10" key="1">
    <citation type="submission" date="2019-07" db="EMBL/GenBank/DDBJ databases">
        <authorList>
            <person name="Brisse S."/>
            <person name="Rodrigues C."/>
            <person name="Thorpe H."/>
        </authorList>
    </citation>
    <scope>NUCLEOTIDE SEQUENCE [LARGE SCALE GENOMIC DNA]</scope>
    <source>
        <strain evidence="9">SB6408</strain>
    </source>
</reference>
<dbReference type="SUPFAM" id="SSF49584">
    <property type="entry name" value="Periplasmic chaperone C-domain"/>
    <property type="match status" value="1"/>
</dbReference>
<dbReference type="PRINTS" id="PR00969">
    <property type="entry name" value="CHAPERONPILI"/>
</dbReference>
<keyword evidence="3 6" id="KW-0732">Signal</keyword>
<keyword evidence="5" id="KW-0143">Chaperone</keyword>
<comment type="similarity">
    <text evidence="2">Belongs to the periplasmic pilus chaperone family.</text>
</comment>
<evidence type="ECO:0000259" key="8">
    <source>
        <dbReference type="Pfam" id="PF02753"/>
    </source>
</evidence>
<dbReference type="InterPro" id="IPR008962">
    <property type="entry name" value="PapD-like_sf"/>
</dbReference>
<evidence type="ECO:0000256" key="5">
    <source>
        <dbReference type="ARBA" id="ARBA00023186"/>
    </source>
</evidence>
<evidence type="ECO:0000256" key="1">
    <source>
        <dbReference type="ARBA" id="ARBA00004418"/>
    </source>
</evidence>
<accession>A0A564M379</accession>
<dbReference type="RefSeq" id="WP_235891619.1">
    <property type="nucleotide sequence ID" value="NZ_CABGHF010000023.1"/>
</dbReference>
<dbReference type="EMBL" id="CABGHF010000023">
    <property type="protein sequence ID" value="VUS88369.1"/>
    <property type="molecule type" value="Genomic_DNA"/>
</dbReference>
<feature type="domain" description="Pili assembly chaperone N-terminal" evidence="7">
    <location>
        <begin position="28"/>
        <end position="149"/>
    </location>
</feature>
<feature type="domain" description="Pili assembly chaperone C-terminal" evidence="8">
    <location>
        <begin position="176"/>
        <end position="239"/>
    </location>
</feature>
<dbReference type="InterPro" id="IPR001829">
    <property type="entry name" value="Pili_assmbl_chaperone_bac"/>
</dbReference>
<dbReference type="GO" id="GO:0030288">
    <property type="term" value="C:outer membrane-bounded periplasmic space"/>
    <property type="evidence" value="ECO:0007669"/>
    <property type="project" value="InterPro"/>
</dbReference>
<dbReference type="InterPro" id="IPR016148">
    <property type="entry name" value="Pili_assmbl_chaperone_C"/>
</dbReference>
<feature type="chain" id="PRO_5021843411" evidence="6">
    <location>
        <begin position="27"/>
        <end position="247"/>
    </location>
</feature>
<keyword evidence="4" id="KW-0574">Periplasm</keyword>
<evidence type="ECO:0000313" key="10">
    <source>
        <dbReference type="Proteomes" id="UP000318370"/>
    </source>
</evidence>
<evidence type="ECO:0000256" key="6">
    <source>
        <dbReference type="SAM" id="SignalP"/>
    </source>
</evidence>
<protein>
    <submittedName>
        <fullName evidence="9">Putative fimbrial chaperone YadV</fullName>
    </submittedName>
</protein>
<dbReference type="Gene3D" id="2.60.40.10">
    <property type="entry name" value="Immunoglobulins"/>
    <property type="match status" value="2"/>
</dbReference>
<proteinExistence type="inferred from homology"/>
<dbReference type="Pfam" id="PF00345">
    <property type="entry name" value="PapD_N"/>
    <property type="match status" value="1"/>
</dbReference>
<evidence type="ECO:0000256" key="3">
    <source>
        <dbReference type="ARBA" id="ARBA00022729"/>
    </source>
</evidence>
<dbReference type="AlphaFoldDB" id="A0A564M379"/>
<evidence type="ECO:0000256" key="2">
    <source>
        <dbReference type="ARBA" id="ARBA00007399"/>
    </source>
</evidence>
<sequence>MTIRAFCRFFIFIPVCILMLCSPAMASVVMLNTRVIYPADTQSQTLQFSNNDNIPYVMQVWSDVNDPASTPDNTNAPFMSVPALFRIEPHTGQSVRLIFTGKDLPQDRESLFYLNSVQIPPRNAIKGNQNQMSVILRNRLKIFYRPKNIVGNPDSVAQQIHFSLKEESGRWGIVAENTSGYYASVITASIVTGTQNIPFQASMIPPKTTVTWPINKKGQSLSAASKVKFTLINDYGGQTYAQADLAR</sequence>
<dbReference type="InterPro" id="IPR036316">
    <property type="entry name" value="Pili_assmbl_chap_C_dom_sf"/>
</dbReference>
<gene>
    <name evidence="9" type="primary">yadV_2</name>
    <name evidence="9" type="ORF">SB6408_01493</name>
</gene>
<dbReference type="Proteomes" id="UP000318370">
    <property type="component" value="Unassembled WGS sequence"/>
</dbReference>
<dbReference type="InterPro" id="IPR016147">
    <property type="entry name" value="Pili_assmbl_chaperone_N"/>
</dbReference>
<feature type="signal peptide" evidence="6">
    <location>
        <begin position="1"/>
        <end position="26"/>
    </location>
</feature>
<evidence type="ECO:0000313" key="9">
    <source>
        <dbReference type="EMBL" id="VUS88369.1"/>
    </source>
</evidence>
<dbReference type="InterPro" id="IPR050643">
    <property type="entry name" value="Periplasmic_pilus_chap"/>
</dbReference>
<dbReference type="PANTHER" id="PTHR30251:SF25">
    <property type="entry name" value="FIMBRIAE CHAPARONE"/>
    <property type="match status" value="1"/>
</dbReference>
<name>A0A564M379_9ENTR</name>
<dbReference type="SUPFAM" id="SSF49354">
    <property type="entry name" value="PapD-like"/>
    <property type="match status" value="1"/>
</dbReference>
<dbReference type="InterPro" id="IPR013783">
    <property type="entry name" value="Ig-like_fold"/>
</dbReference>
<dbReference type="GO" id="GO:0071555">
    <property type="term" value="P:cell wall organization"/>
    <property type="evidence" value="ECO:0007669"/>
    <property type="project" value="InterPro"/>
</dbReference>
<dbReference type="PANTHER" id="PTHR30251">
    <property type="entry name" value="PILUS ASSEMBLY CHAPERONE"/>
    <property type="match status" value="1"/>
</dbReference>
<comment type="subcellular location">
    <subcellularLocation>
        <location evidence="1">Periplasm</location>
    </subcellularLocation>
</comment>
<evidence type="ECO:0000259" key="7">
    <source>
        <dbReference type="Pfam" id="PF00345"/>
    </source>
</evidence>
<evidence type="ECO:0000256" key="4">
    <source>
        <dbReference type="ARBA" id="ARBA00022764"/>
    </source>
</evidence>